<dbReference type="GO" id="GO:1990316">
    <property type="term" value="C:Atg1/ULK1 kinase complex"/>
    <property type="evidence" value="ECO:0007669"/>
    <property type="project" value="InterPro"/>
</dbReference>
<name>A0A0H5C0S8_CYBJN</name>
<evidence type="ECO:0000259" key="6">
    <source>
        <dbReference type="Pfam" id="PF10033"/>
    </source>
</evidence>
<evidence type="ECO:0000256" key="3">
    <source>
        <dbReference type="ARBA" id="ARBA00023006"/>
    </source>
</evidence>
<dbReference type="PANTHER" id="PTHR13430:SF4">
    <property type="entry name" value="AUTOPHAGY-RELATED PROTEIN 13"/>
    <property type="match status" value="1"/>
</dbReference>
<feature type="compositionally biased region" description="Low complexity" evidence="5">
    <location>
        <begin position="303"/>
        <end position="329"/>
    </location>
</feature>
<feature type="compositionally biased region" description="Polar residues" evidence="5">
    <location>
        <begin position="343"/>
        <end position="357"/>
    </location>
</feature>
<dbReference type="GO" id="GO:0000423">
    <property type="term" value="P:mitophagy"/>
    <property type="evidence" value="ECO:0007669"/>
    <property type="project" value="TreeGrafter"/>
</dbReference>
<evidence type="ECO:0000256" key="5">
    <source>
        <dbReference type="SAM" id="MobiDB-lite"/>
    </source>
</evidence>
<sequence>MSASNKKEKIGQVVQNFYLKAANVIVQSRQTNGQGEQQEPPSIGGDKSAGKLNKWFNLNTNDPPREDLKPWKTGSVSSLPPLVVETYLDLRSLTPKHALLVKDEQGGTWNINTKKSEIVMERWLIELDRDVFTEEDVEEEDLPLVYKKLILTFRYLFVISRLLPCFKLMKKLNKANLTRVPLRVGARIMDGTKQIVSRGRIGLSKPMVTTSEDHLLKKYMSPVTTRLGALRISVTYRKHINFQISDNEESLSNHFQHIDKYKNTASVLKTFKLGQASPPTSVSSSTRNGSNGSIAQALKIQRSGSTGTTNNVNANSNNINSIPRSITSSVGSMGIPQHPQDVPISSGSTPKYSSSFGKITRRSSLRRSSLSSSKQPSPVDDDEINDFVRMLDNKSDLQLHYSNNVRDSLEKYQMLKSRNDLLTESMTASMYSKSHSPPPSIPAAGTPSSSLWPHRQTSGSPRSAYNYSIPMMPSKLSETTSSNESLPVRDKSGPISRAGSASPGSIFKRSGTKTFNIGPSTPTIASTQTHAKLHRTHQTGSIDSAQELPTATQGGDEEDDELLFTMSDMHIAK</sequence>
<feature type="compositionally biased region" description="Polar residues" evidence="5">
    <location>
        <begin position="446"/>
        <end position="466"/>
    </location>
</feature>
<protein>
    <recommendedName>
        <fullName evidence="2 4">Autophagy-related protein 13</fullName>
    </recommendedName>
</protein>
<feature type="region of interest" description="Disordered" evidence="5">
    <location>
        <begin position="429"/>
        <end position="558"/>
    </location>
</feature>
<feature type="compositionally biased region" description="Polar residues" evidence="5">
    <location>
        <begin position="476"/>
        <end position="485"/>
    </location>
</feature>
<feature type="compositionally biased region" description="Polar residues" evidence="5">
    <location>
        <begin position="538"/>
        <end position="553"/>
    </location>
</feature>
<keyword evidence="3 4" id="KW-0072">Autophagy</keyword>
<dbReference type="Gene3D" id="3.30.900.10">
    <property type="entry name" value="HORMA domain"/>
    <property type="match status" value="1"/>
</dbReference>
<evidence type="ECO:0000313" key="7">
    <source>
        <dbReference type="EMBL" id="CEP21211.1"/>
    </source>
</evidence>
<reference evidence="8" key="1">
    <citation type="journal article" date="2015" name="J. Biotechnol.">
        <title>The structure of the Cyberlindnera jadinii genome and its relation to Candida utilis analyzed by the occurrence of single nucleotide polymorphisms.</title>
        <authorList>
            <person name="Rupp O."/>
            <person name="Brinkrolf K."/>
            <person name="Buerth C."/>
            <person name="Kunigo M."/>
            <person name="Schneider J."/>
            <person name="Jaenicke S."/>
            <person name="Goesmann A."/>
            <person name="Puehler A."/>
            <person name="Jaeger K.-E."/>
            <person name="Ernst J.F."/>
        </authorList>
    </citation>
    <scope>NUCLEOTIDE SEQUENCE [LARGE SCALE GENOMIC DNA]</scope>
    <source>
        <strain evidence="8">ATCC 18201 / CBS 1600 / BCRC 20928 / JCM 3617 / NBRC 0987 / NRRL Y-1542</strain>
    </source>
</reference>
<organism evidence="7 8">
    <name type="scientific">Cyberlindnera jadinii (strain ATCC 18201 / CBS 1600 / BCRC 20928 / JCM 3617 / NBRC 0987 / NRRL Y-1542)</name>
    <name type="common">Torula yeast</name>
    <name type="synonym">Candida utilis</name>
    <dbReference type="NCBI Taxonomy" id="983966"/>
    <lineage>
        <taxon>Eukaryota</taxon>
        <taxon>Fungi</taxon>
        <taxon>Dikarya</taxon>
        <taxon>Ascomycota</taxon>
        <taxon>Saccharomycotina</taxon>
        <taxon>Saccharomycetes</taxon>
        <taxon>Phaffomycetales</taxon>
        <taxon>Phaffomycetaceae</taxon>
        <taxon>Cyberlindnera</taxon>
    </lineage>
</organism>
<feature type="compositionally biased region" description="Polar residues" evidence="5">
    <location>
        <begin position="29"/>
        <end position="40"/>
    </location>
</feature>
<dbReference type="GO" id="GO:0005829">
    <property type="term" value="C:cytosol"/>
    <property type="evidence" value="ECO:0007669"/>
    <property type="project" value="TreeGrafter"/>
</dbReference>
<comment type="similarity">
    <text evidence="1 4">Belongs to the ATG13 family. Fungi subfamily.</text>
</comment>
<dbReference type="PANTHER" id="PTHR13430">
    <property type="match status" value="1"/>
</dbReference>
<dbReference type="InterPro" id="IPR036570">
    <property type="entry name" value="HORMA_dom_sf"/>
</dbReference>
<proteinExistence type="inferred from homology"/>
<accession>A0A0H5C0S8</accession>
<dbReference type="Proteomes" id="UP000038830">
    <property type="component" value="Unassembled WGS sequence"/>
</dbReference>
<feature type="compositionally biased region" description="Polar residues" evidence="5">
    <location>
        <begin position="512"/>
        <end position="530"/>
    </location>
</feature>
<gene>
    <name evidence="7" type="ORF">BN1211_1249</name>
</gene>
<evidence type="ECO:0000256" key="4">
    <source>
        <dbReference type="RuleBase" id="RU361214"/>
    </source>
</evidence>
<dbReference type="AlphaFoldDB" id="A0A0H5C0S8"/>
<evidence type="ECO:0000256" key="1">
    <source>
        <dbReference type="ARBA" id="ARBA00005246"/>
    </source>
</evidence>
<feature type="region of interest" description="Disordered" evidence="5">
    <location>
        <begin position="29"/>
        <end position="50"/>
    </location>
</feature>
<feature type="region of interest" description="Disordered" evidence="5">
    <location>
        <begin position="301"/>
        <end position="382"/>
    </location>
</feature>
<dbReference type="GO" id="GO:0034727">
    <property type="term" value="P:piecemeal microautophagy of the nucleus"/>
    <property type="evidence" value="ECO:0007669"/>
    <property type="project" value="TreeGrafter"/>
</dbReference>
<feature type="domain" description="Autophagy-related protein 13 N-terminal" evidence="6">
    <location>
        <begin position="14"/>
        <end position="242"/>
    </location>
</feature>
<dbReference type="InterPro" id="IPR040182">
    <property type="entry name" value="ATG13"/>
</dbReference>
<dbReference type="GO" id="GO:0034497">
    <property type="term" value="P:protein localization to phagophore assembly site"/>
    <property type="evidence" value="ECO:0007669"/>
    <property type="project" value="TreeGrafter"/>
</dbReference>
<dbReference type="GO" id="GO:0000407">
    <property type="term" value="C:phagophore assembly site"/>
    <property type="evidence" value="ECO:0007669"/>
    <property type="project" value="TreeGrafter"/>
</dbReference>
<dbReference type="EMBL" id="CDQK01000001">
    <property type="protein sequence ID" value="CEP21211.1"/>
    <property type="molecule type" value="Genomic_DNA"/>
</dbReference>
<evidence type="ECO:0000256" key="2">
    <source>
        <dbReference type="ARBA" id="ARBA00013801"/>
    </source>
</evidence>
<dbReference type="Gene3D" id="6.10.140.1900">
    <property type="match status" value="1"/>
</dbReference>
<evidence type="ECO:0000313" key="8">
    <source>
        <dbReference type="Proteomes" id="UP000038830"/>
    </source>
</evidence>
<dbReference type="InterPro" id="IPR018731">
    <property type="entry name" value="Atg13_N"/>
</dbReference>
<dbReference type="Pfam" id="PF10033">
    <property type="entry name" value="ATG13"/>
    <property type="match status" value="1"/>
</dbReference>